<comment type="caution">
    <text evidence="1">The sequence shown here is derived from an EMBL/GenBank/DDBJ whole genome shotgun (WGS) entry which is preliminary data.</text>
</comment>
<dbReference type="RefSeq" id="WP_377062409.1">
    <property type="nucleotide sequence ID" value="NZ_JBHSJJ010000003.1"/>
</dbReference>
<evidence type="ECO:0000313" key="1">
    <source>
        <dbReference type="EMBL" id="MFC4871176.1"/>
    </source>
</evidence>
<accession>A0ABV9SXX4</accession>
<dbReference type="Proteomes" id="UP001595818">
    <property type="component" value="Unassembled WGS sequence"/>
</dbReference>
<sequence length="123" mass="13921">MDFEFTPDTYFDGTGPSTLIAKLTYPESQWGEEICIFASSLDGKILYDVVDFYGNDYHITPETSDLPITLQELIVMIESLEVNAATELGHINTALTGIPQAESLLYKDLELFFNEKRKHFGFI</sequence>
<name>A0ABV9SXX4_9BACT</name>
<keyword evidence="2" id="KW-1185">Reference proteome</keyword>
<evidence type="ECO:0000313" key="2">
    <source>
        <dbReference type="Proteomes" id="UP001595818"/>
    </source>
</evidence>
<reference evidence="2" key="1">
    <citation type="journal article" date="2019" name="Int. J. Syst. Evol. Microbiol.">
        <title>The Global Catalogue of Microorganisms (GCM) 10K type strain sequencing project: providing services to taxonomists for standard genome sequencing and annotation.</title>
        <authorList>
            <consortium name="The Broad Institute Genomics Platform"/>
            <consortium name="The Broad Institute Genome Sequencing Center for Infectious Disease"/>
            <person name="Wu L."/>
            <person name="Ma J."/>
        </authorList>
    </citation>
    <scope>NUCLEOTIDE SEQUENCE [LARGE SCALE GENOMIC DNA]</scope>
    <source>
        <strain evidence="2">CGMCC 4.7466</strain>
    </source>
</reference>
<protein>
    <submittedName>
        <fullName evidence="1">UDP-glucuronosyltransferase</fullName>
    </submittedName>
</protein>
<proteinExistence type="predicted"/>
<gene>
    <name evidence="1" type="ORF">ACFPFU_05720</name>
</gene>
<organism evidence="1 2">
    <name type="scientific">Negadavirga shengliensis</name>
    <dbReference type="NCBI Taxonomy" id="1389218"/>
    <lineage>
        <taxon>Bacteria</taxon>
        <taxon>Pseudomonadati</taxon>
        <taxon>Bacteroidota</taxon>
        <taxon>Cytophagia</taxon>
        <taxon>Cytophagales</taxon>
        <taxon>Cyclobacteriaceae</taxon>
        <taxon>Negadavirga</taxon>
    </lineage>
</organism>
<dbReference type="EMBL" id="JBHSJJ010000003">
    <property type="protein sequence ID" value="MFC4871176.1"/>
    <property type="molecule type" value="Genomic_DNA"/>
</dbReference>